<dbReference type="Proteomes" id="UP001060085">
    <property type="component" value="Linkage Group LG07"/>
</dbReference>
<keyword evidence="2" id="KW-1185">Reference proteome</keyword>
<proteinExistence type="predicted"/>
<gene>
    <name evidence="1" type="ORF">M9H77_31239</name>
</gene>
<sequence>MQERLGTTDWQIRRLTDWHSCCRSFNPKIVQPTYLANIYVDDFRATKGVEARDFIEKWEPCGIACVHSVSAIAALGEEVESYGDGEHHLITFAKVYKPVVNLLPKVLPLETLKLPGRPKKCRRKDPDEETRTSELATRRLSRVGRIKSKCGNCGKQGHNIRKLKCHNQTWSLLMRIYALNETQSLSEVENVEVEQQAGIDTQVEVEQAGIETQVETQPLSQVENVEVEQQAGIDTQVEVEKAGIETQGKTQPLSQVENESCLAWSISMV</sequence>
<name>A0ACC0A0T4_CATRO</name>
<protein>
    <submittedName>
        <fullName evidence="1">Uncharacterized protein</fullName>
    </submittedName>
</protein>
<comment type="caution">
    <text evidence="1">The sequence shown here is derived from an EMBL/GenBank/DDBJ whole genome shotgun (WGS) entry which is preliminary data.</text>
</comment>
<reference evidence="2" key="1">
    <citation type="journal article" date="2023" name="Nat. Plants">
        <title>Single-cell RNA sequencing provides a high-resolution roadmap for understanding the multicellular compartmentation of specialized metabolism.</title>
        <authorList>
            <person name="Sun S."/>
            <person name="Shen X."/>
            <person name="Li Y."/>
            <person name="Li Y."/>
            <person name="Wang S."/>
            <person name="Li R."/>
            <person name="Zhang H."/>
            <person name="Shen G."/>
            <person name="Guo B."/>
            <person name="Wei J."/>
            <person name="Xu J."/>
            <person name="St-Pierre B."/>
            <person name="Chen S."/>
            <person name="Sun C."/>
        </authorList>
    </citation>
    <scope>NUCLEOTIDE SEQUENCE [LARGE SCALE GENOMIC DNA]</scope>
</reference>
<accession>A0ACC0A0T4</accession>
<organism evidence="1 2">
    <name type="scientific">Catharanthus roseus</name>
    <name type="common">Madagascar periwinkle</name>
    <name type="synonym">Vinca rosea</name>
    <dbReference type="NCBI Taxonomy" id="4058"/>
    <lineage>
        <taxon>Eukaryota</taxon>
        <taxon>Viridiplantae</taxon>
        <taxon>Streptophyta</taxon>
        <taxon>Embryophyta</taxon>
        <taxon>Tracheophyta</taxon>
        <taxon>Spermatophyta</taxon>
        <taxon>Magnoliopsida</taxon>
        <taxon>eudicotyledons</taxon>
        <taxon>Gunneridae</taxon>
        <taxon>Pentapetalae</taxon>
        <taxon>asterids</taxon>
        <taxon>lamiids</taxon>
        <taxon>Gentianales</taxon>
        <taxon>Apocynaceae</taxon>
        <taxon>Rauvolfioideae</taxon>
        <taxon>Vinceae</taxon>
        <taxon>Catharanthinae</taxon>
        <taxon>Catharanthus</taxon>
    </lineage>
</organism>
<evidence type="ECO:0000313" key="2">
    <source>
        <dbReference type="Proteomes" id="UP001060085"/>
    </source>
</evidence>
<evidence type="ECO:0000313" key="1">
    <source>
        <dbReference type="EMBL" id="KAI5654052.1"/>
    </source>
</evidence>
<dbReference type="EMBL" id="CM044707">
    <property type="protein sequence ID" value="KAI5654052.1"/>
    <property type="molecule type" value="Genomic_DNA"/>
</dbReference>